<keyword evidence="3" id="KW-0547">Nucleotide-binding</keyword>
<evidence type="ECO:0000256" key="1">
    <source>
        <dbReference type="ARBA" id="ARBA00005417"/>
    </source>
</evidence>
<dbReference type="InterPro" id="IPR003593">
    <property type="entry name" value="AAA+_ATPase"/>
</dbReference>
<reference evidence="6 7" key="1">
    <citation type="submission" date="2019-02" db="EMBL/GenBank/DDBJ databases">
        <title>Hansschlegelia quercus sp. nov., a novel methylotrophic bacterium from buds of oak (Quercus robur L.).</title>
        <authorList>
            <person name="Agafonova N.V."/>
            <person name="Kaparullina E.N."/>
            <person name="Grouzdev D.S."/>
            <person name="Doronina N.V."/>
        </authorList>
    </citation>
    <scope>NUCLEOTIDE SEQUENCE [LARGE SCALE GENOMIC DNA]</scope>
    <source>
        <strain evidence="6 7">Dub</strain>
    </source>
</reference>
<gene>
    <name evidence="6" type="ORF">EYR15_06635</name>
</gene>
<dbReference type="GO" id="GO:0016887">
    <property type="term" value="F:ATP hydrolysis activity"/>
    <property type="evidence" value="ECO:0007669"/>
    <property type="project" value="InterPro"/>
</dbReference>
<dbReference type="SUPFAM" id="SSF52540">
    <property type="entry name" value="P-loop containing nucleoside triphosphate hydrolases"/>
    <property type="match status" value="1"/>
</dbReference>
<dbReference type="OrthoDB" id="9797536at2"/>
<dbReference type="InterPro" id="IPR027417">
    <property type="entry name" value="P-loop_NTPase"/>
</dbReference>
<dbReference type="PANTHER" id="PTHR42788:SF19">
    <property type="entry name" value="ALIPHATIC SULFONATES IMPORT ATP-BINDING PROTEIN SSUB 2"/>
    <property type="match status" value="1"/>
</dbReference>
<dbReference type="InterPro" id="IPR017871">
    <property type="entry name" value="ABC_transporter-like_CS"/>
</dbReference>
<dbReference type="EMBL" id="SIUB01000002">
    <property type="protein sequence ID" value="TBN54500.1"/>
    <property type="molecule type" value="Genomic_DNA"/>
</dbReference>
<dbReference type="Pfam" id="PF00005">
    <property type="entry name" value="ABC_tran"/>
    <property type="match status" value="1"/>
</dbReference>
<dbReference type="AlphaFoldDB" id="A0A4Q9GR06"/>
<comment type="similarity">
    <text evidence="1">Belongs to the ABC transporter superfamily.</text>
</comment>
<name>A0A4Q9GR06_9HYPH</name>
<keyword evidence="4 6" id="KW-0067">ATP-binding</keyword>
<proteinExistence type="inferred from homology"/>
<organism evidence="6 7">
    <name type="scientific">Hansschlegelia quercus</name>
    <dbReference type="NCBI Taxonomy" id="2528245"/>
    <lineage>
        <taxon>Bacteria</taxon>
        <taxon>Pseudomonadati</taxon>
        <taxon>Pseudomonadota</taxon>
        <taxon>Alphaproteobacteria</taxon>
        <taxon>Hyphomicrobiales</taxon>
        <taxon>Methylopilaceae</taxon>
        <taxon>Hansschlegelia</taxon>
    </lineage>
</organism>
<keyword evidence="7" id="KW-1185">Reference proteome</keyword>
<feature type="domain" description="ABC transporter" evidence="5">
    <location>
        <begin position="9"/>
        <end position="232"/>
    </location>
</feature>
<keyword evidence="2" id="KW-0813">Transport</keyword>
<dbReference type="PROSITE" id="PS50893">
    <property type="entry name" value="ABC_TRANSPORTER_2"/>
    <property type="match status" value="1"/>
</dbReference>
<comment type="caution">
    <text evidence="6">The sequence shown here is derived from an EMBL/GenBank/DDBJ whole genome shotgun (WGS) entry which is preliminary data.</text>
</comment>
<dbReference type="InterPro" id="IPR050166">
    <property type="entry name" value="ABC_transporter_ATP-bind"/>
</dbReference>
<dbReference type="Proteomes" id="UP000291613">
    <property type="component" value="Unassembled WGS sequence"/>
</dbReference>
<protein>
    <submittedName>
        <fullName evidence="6">ABC transporter ATP-binding protein</fullName>
    </submittedName>
</protein>
<dbReference type="InterPro" id="IPR003439">
    <property type="entry name" value="ABC_transporter-like_ATP-bd"/>
</dbReference>
<dbReference type="SMART" id="SM00382">
    <property type="entry name" value="AAA"/>
    <property type="match status" value="1"/>
</dbReference>
<evidence type="ECO:0000313" key="6">
    <source>
        <dbReference type="EMBL" id="TBN54500.1"/>
    </source>
</evidence>
<sequence>MASMTGLVVEIGEKAFPGASGGANPPLYKDFRLEIADRAFVALLGPSGLGKTTLLNMIAGVDKAFTGRLDFTNGRRPRISYVFQSPRLLPWRTVLQNVALPLPQGADSLKRARAAIADVGLAGSEDVYPERLSLGMQRRVALARGFAVEPELLLMDEPFVSLDEANTAKLHDLLNDLIAARPTTTLFVTHDSREAVRLADRIVVLEGPPARIARDITVPLTREARRIPGEIERVRDLVVGRLQSVAAVNG</sequence>
<dbReference type="PROSITE" id="PS00211">
    <property type="entry name" value="ABC_TRANSPORTER_1"/>
    <property type="match status" value="1"/>
</dbReference>
<dbReference type="GO" id="GO:0005524">
    <property type="term" value="F:ATP binding"/>
    <property type="evidence" value="ECO:0007669"/>
    <property type="project" value="UniProtKB-KW"/>
</dbReference>
<accession>A0A4Q9GR06</accession>
<evidence type="ECO:0000256" key="3">
    <source>
        <dbReference type="ARBA" id="ARBA00022741"/>
    </source>
</evidence>
<dbReference type="Gene3D" id="3.40.50.300">
    <property type="entry name" value="P-loop containing nucleotide triphosphate hydrolases"/>
    <property type="match status" value="1"/>
</dbReference>
<evidence type="ECO:0000256" key="4">
    <source>
        <dbReference type="ARBA" id="ARBA00022840"/>
    </source>
</evidence>
<evidence type="ECO:0000313" key="7">
    <source>
        <dbReference type="Proteomes" id="UP000291613"/>
    </source>
</evidence>
<dbReference type="PANTHER" id="PTHR42788">
    <property type="entry name" value="TAURINE IMPORT ATP-BINDING PROTEIN-RELATED"/>
    <property type="match status" value="1"/>
</dbReference>
<evidence type="ECO:0000256" key="2">
    <source>
        <dbReference type="ARBA" id="ARBA00022448"/>
    </source>
</evidence>
<evidence type="ECO:0000259" key="5">
    <source>
        <dbReference type="PROSITE" id="PS50893"/>
    </source>
</evidence>